<protein>
    <recommendedName>
        <fullName evidence="2">Alcohol dehydrogenase-like N-terminal domain-containing protein</fullName>
    </recommendedName>
</protein>
<dbReference type="PANTHER" id="PTHR43401:SF2">
    <property type="entry name" value="L-THREONINE 3-DEHYDROGENASE"/>
    <property type="match status" value="1"/>
</dbReference>
<feature type="domain" description="Alcohol dehydrogenase-like N-terminal" evidence="2">
    <location>
        <begin position="29"/>
        <end position="132"/>
    </location>
</feature>
<evidence type="ECO:0000313" key="3">
    <source>
        <dbReference type="EMBL" id="RRK36994.1"/>
    </source>
</evidence>
<evidence type="ECO:0000256" key="1">
    <source>
        <dbReference type="ARBA" id="ARBA00023002"/>
    </source>
</evidence>
<keyword evidence="1" id="KW-0560">Oxidoreductase</keyword>
<comment type="caution">
    <text evidence="3">The sequence shown here is derived from an EMBL/GenBank/DDBJ whole genome shotgun (WGS) entry which is preliminary data.</text>
</comment>
<dbReference type="PANTHER" id="PTHR43401">
    <property type="entry name" value="L-THREONINE 3-DEHYDROGENASE"/>
    <property type="match status" value="1"/>
</dbReference>
<sequence>MLNNIVSYLVAPHKFNNEACMLPDIVPSDYVRVKYEYCGICGGDYSRFLGYRNDYPISLGHEFVAKVLDINCNKGLSYNIGDYVVSDFNYRCGECSFCMQNKTHLCLKNDAALFTNRAFSHYADIHYSYLVKTNIPYNYLYRATVVEPLSCIIHAMNHYNLSEINFILIYGTGNIGMLCAFYLSCCLGKNVQLFDTNIVKQKYITNLFSCTPVDYKTSYDLVIEATNSSFGLSQCIEHYASVKNICSFSHLYGQATENLYDKLVKKECSIYFPLRNGSRKNLYFATELIEQNWKNSFDKLIQIYETDDLNFPFEEKLKCNKPKQVIKLVIE</sequence>
<dbReference type="AlphaFoldDB" id="A0A3R8M4F1"/>
<name>A0A3R8M4F1_9FIRM</name>
<dbReference type="SUPFAM" id="SSF50129">
    <property type="entry name" value="GroES-like"/>
    <property type="match status" value="1"/>
</dbReference>
<dbReference type="InterPro" id="IPR013154">
    <property type="entry name" value="ADH-like_N"/>
</dbReference>
<keyword evidence="4" id="KW-1185">Reference proteome</keyword>
<evidence type="ECO:0000259" key="2">
    <source>
        <dbReference type="Pfam" id="PF08240"/>
    </source>
</evidence>
<dbReference type="InterPro" id="IPR036291">
    <property type="entry name" value="NAD(P)-bd_dom_sf"/>
</dbReference>
<accession>A0A3R8M4F1</accession>
<reference evidence="3" key="1">
    <citation type="submission" date="2018-10" db="EMBL/GenBank/DDBJ databases">
        <title>Schaedlerella arabinophila gen. nov. sp. nov., isolated from the mouse intestinal tract and comparative analysis with the genome of the closely related altered Schaedler flora strain ASF502.</title>
        <authorList>
            <person name="Miyake S."/>
            <person name="Soh M."/>
            <person name="Seedorf H."/>
        </authorList>
    </citation>
    <scope>NUCLEOTIDE SEQUENCE [LARGE SCALE GENOMIC DNA]</scope>
    <source>
        <strain evidence="3">DSM 106076</strain>
    </source>
</reference>
<dbReference type="RefSeq" id="WP_125125932.1">
    <property type="nucleotide sequence ID" value="NZ_RHJS01000001.1"/>
</dbReference>
<dbReference type="InterPro" id="IPR011032">
    <property type="entry name" value="GroES-like_sf"/>
</dbReference>
<proteinExistence type="predicted"/>
<dbReference type="InterPro" id="IPR050129">
    <property type="entry name" value="Zn_alcohol_dh"/>
</dbReference>
<dbReference type="GO" id="GO:0016491">
    <property type="term" value="F:oxidoreductase activity"/>
    <property type="evidence" value="ECO:0007669"/>
    <property type="project" value="UniProtKB-KW"/>
</dbReference>
<dbReference type="Gene3D" id="3.40.50.720">
    <property type="entry name" value="NAD(P)-binding Rossmann-like Domain"/>
    <property type="match status" value="1"/>
</dbReference>
<dbReference type="Pfam" id="PF08240">
    <property type="entry name" value="ADH_N"/>
    <property type="match status" value="1"/>
</dbReference>
<gene>
    <name evidence="3" type="ORF">EBB54_00610</name>
</gene>
<dbReference type="Gene3D" id="3.90.180.10">
    <property type="entry name" value="Medium-chain alcohol dehydrogenases, catalytic domain"/>
    <property type="match status" value="1"/>
</dbReference>
<dbReference type="SUPFAM" id="SSF51735">
    <property type="entry name" value="NAD(P)-binding Rossmann-fold domains"/>
    <property type="match status" value="1"/>
</dbReference>
<organism evidence="3 4">
    <name type="scientific">Schaedlerella arabinosiphila</name>
    <dbReference type="NCBI Taxonomy" id="2044587"/>
    <lineage>
        <taxon>Bacteria</taxon>
        <taxon>Bacillati</taxon>
        <taxon>Bacillota</taxon>
        <taxon>Clostridia</taxon>
        <taxon>Lachnospirales</taxon>
        <taxon>Lachnospiraceae</taxon>
        <taxon>Schaedlerella</taxon>
    </lineage>
</organism>
<dbReference type="Proteomes" id="UP000274920">
    <property type="component" value="Unassembled WGS sequence"/>
</dbReference>
<evidence type="ECO:0000313" key="4">
    <source>
        <dbReference type="Proteomes" id="UP000274920"/>
    </source>
</evidence>
<dbReference type="EMBL" id="RHJS01000001">
    <property type="protein sequence ID" value="RRK36994.1"/>
    <property type="molecule type" value="Genomic_DNA"/>
</dbReference>